<evidence type="ECO:0000313" key="6">
    <source>
        <dbReference type="EMBL" id="SUQ19307.1"/>
    </source>
</evidence>
<dbReference type="GO" id="GO:0000272">
    <property type="term" value="P:polysaccharide catabolic process"/>
    <property type="evidence" value="ECO:0007669"/>
    <property type="project" value="UniProtKB-KW"/>
</dbReference>
<proteinExistence type="predicted"/>
<dbReference type="InterPro" id="IPR001701">
    <property type="entry name" value="Glyco_hydro_9"/>
</dbReference>
<keyword evidence="2" id="KW-0119">Carbohydrate metabolism</keyword>
<gene>
    <name evidence="6" type="ORF">SAMN05661053_0537</name>
</gene>
<dbReference type="InterPro" id="IPR008928">
    <property type="entry name" value="6-hairpin_glycosidase_sf"/>
</dbReference>
<dbReference type="InterPro" id="IPR012341">
    <property type="entry name" value="6hp_glycosidase-like_sf"/>
</dbReference>
<feature type="domain" description="Glycoside hydrolase family 9" evidence="5">
    <location>
        <begin position="205"/>
        <end position="750"/>
    </location>
</feature>
<reference evidence="6 7" key="1">
    <citation type="submission" date="2017-08" db="EMBL/GenBank/DDBJ databases">
        <authorList>
            <person name="de Groot N.N."/>
        </authorList>
    </citation>
    <scope>NUCLEOTIDE SEQUENCE [LARGE SCALE GENOMIC DNA]</scope>
    <source>
        <strain evidence="6 7">HM2</strain>
    </source>
</reference>
<keyword evidence="3" id="KW-0326">Glycosidase</keyword>
<dbReference type="EMBL" id="UHJL01000001">
    <property type="protein sequence ID" value="SUQ19307.1"/>
    <property type="molecule type" value="Genomic_DNA"/>
</dbReference>
<evidence type="ECO:0000256" key="3">
    <source>
        <dbReference type="ARBA" id="ARBA00023295"/>
    </source>
</evidence>
<organism evidence="6 7">
    <name type="scientific">Fibrobacter succinogenes</name>
    <name type="common">Bacteroides succinogenes</name>
    <dbReference type="NCBI Taxonomy" id="833"/>
    <lineage>
        <taxon>Bacteria</taxon>
        <taxon>Pseudomonadati</taxon>
        <taxon>Fibrobacterota</taxon>
        <taxon>Fibrobacteria</taxon>
        <taxon>Fibrobacterales</taxon>
        <taxon>Fibrobacteraceae</taxon>
        <taxon>Fibrobacter</taxon>
    </lineage>
</organism>
<keyword evidence="4" id="KW-0624">Polysaccharide degradation</keyword>
<sequence>MRKHVVLGMVALGTAIATSASESTPYDLIRPVYPLKWDNEAFDKFELANTENTGLLPKEKKPESYKANAFIPDSLDQAYYDALNTHISPIRVNQAGYLTSDTERQFYYIGEATKFEIVDADGNSLSPAVTGDLTSKTTEVSSDWTIKAQTNALTLSRDRYTVSFAGSTGILKAGKIPQSVPTDKRLRIKIGDEISSTFIVSDKVYSMVRDASLKFFGIQRSGESESWFHDKSHTKDGSGKFTYDDEEVSEFTPQEGALQGGWYDCGDHLKESMTMSYAFMSLAIMAATNESKDKDHYAYNQSETVNTDGIPDILREAKHGADFFIRSYNFANGIIDNMVVSVGNFGADHGYWGKPEEQDTLSAIRRGNASERDLRLGELGSNISGMIAAGLAIMGKQYAVYDKAYAETCLKIAEEMYDFAKSLAQGKSSYGDGKLFKYNKRAASWATPAYNGNNEFYDDLALASVALLYATGKTVYADDALRSKDLVNGQTFGDGAGFFEGGWFATNDKGFFKNAKNTSWANSYAFATYALYKLILSDKTKATTEYGLSEMEWLNAIEDCITDMIANLGDVSQDDGTASISLLSDAIAWKQGVVKYDANWFNMQTDLAWQYNAYQAGNIFEVLAYADVAADLEKKNLTLPNLGAVSWKSSEMWQLGINQLNYMLGVNPWDISFVYGVGDKNDAHQHHRASNPEGRNMENTKDYKYRVPVGALYGGTAPQAKSAIIPQNTSVEDYHISEACLAGSATLMAATTIVSSPAEEGSGPTVGIKKTTKPLKSATIDQNTVSLMIHAPGNGQKRVQVFDLLGNTVYKANFNSENINVPFSAMRHKGALQVRVFNGGKVAAAKTIILK</sequence>
<accession>A0A380RWC3</accession>
<name>A0A380RWC3_FIBSU</name>
<evidence type="ECO:0000259" key="5">
    <source>
        <dbReference type="Pfam" id="PF00759"/>
    </source>
</evidence>
<dbReference type="GO" id="GO:0004553">
    <property type="term" value="F:hydrolase activity, hydrolyzing O-glycosyl compounds"/>
    <property type="evidence" value="ECO:0007669"/>
    <property type="project" value="InterPro"/>
</dbReference>
<dbReference type="AlphaFoldDB" id="A0A380RWC3"/>
<protein>
    <submittedName>
        <fullName evidence="6">Glycosyl hydrolase family 9</fullName>
    </submittedName>
</protein>
<evidence type="ECO:0000256" key="1">
    <source>
        <dbReference type="ARBA" id="ARBA00022801"/>
    </source>
</evidence>
<dbReference type="Gene3D" id="1.50.10.10">
    <property type="match status" value="1"/>
</dbReference>
<dbReference type="RefSeq" id="WP_109571990.1">
    <property type="nucleotide sequence ID" value="NZ_UHJL01000001.1"/>
</dbReference>
<dbReference type="SUPFAM" id="SSF48208">
    <property type="entry name" value="Six-hairpin glycosidases"/>
    <property type="match status" value="1"/>
</dbReference>
<keyword evidence="1 6" id="KW-0378">Hydrolase</keyword>
<dbReference type="Pfam" id="PF00759">
    <property type="entry name" value="Glyco_hydro_9"/>
    <property type="match status" value="1"/>
</dbReference>
<evidence type="ECO:0000256" key="4">
    <source>
        <dbReference type="ARBA" id="ARBA00023326"/>
    </source>
</evidence>
<evidence type="ECO:0000256" key="2">
    <source>
        <dbReference type="ARBA" id="ARBA00023277"/>
    </source>
</evidence>
<dbReference type="PANTHER" id="PTHR22298">
    <property type="entry name" value="ENDO-1,4-BETA-GLUCANASE"/>
    <property type="match status" value="1"/>
</dbReference>
<dbReference type="Proteomes" id="UP000255423">
    <property type="component" value="Unassembled WGS sequence"/>
</dbReference>
<evidence type="ECO:0000313" key="7">
    <source>
        <dbReference type="Proteomes" id="UP000255423"/>
    </source>
</evidence>